<name>A0A1G8L6P1_9ACTN</name>
<sequence>MCATCDTRGIAPGGPTCTDAYDLDVLKRLYYEREAQRLRPIELTDDHPKH</sequence>
<evidence type="ECO:0000313" key="1">
    <source>
        <dbReference type="EMBL" id="SDI51305.1"/>
    </source>
</evidence>
<dbReference type="RefSeq" id="WP_176955777.1">
    <property type="nucleotide sequence ID" value="NZ_FNCN01000062.1"/>
</dbReference>
<dbReference type="STRING" id="504805.SAMN05421505_16212"/>
<organism evidence="1 2">
    <name type="scientific">Sinosporangium album</name>
    <dbReference type="NCBI Taxonomy" id="504805"/>
    <lineage>
        <taxon>Bacteria</taxon>
        <taxon>Bacillati</taxon>
        <taxon>Actinomycetota</taxon>
        <taxon>Actinomycetes</taxon>
        <taxon>Streptosporangiales</taxon>
        <taxon>Streptosporangiaceae</taxon>
        <taxon>Sinosporangium</taxon>
    </lineage>
</organism>
<dbReference type="Proteomes" id="UP000198923">
    <property type="component" value="Unassembled WGS sequence"/>
</dbReference>
<keyword evidence="2" id="KW-1185">Reference proteome</keyword>
<reference evidence="1 2" key="1">
    <citation type="submission" date="2016-10" db="EMBL/GenBank/DDBJ databases">
        <authorList>
            <person name="de Groot N.N."/>
        </authorList>
    </citation>
    <scope>NUCLEOTIDE SEQUENCE [LARGE SCALE GENOMIC DNA]</scope>
    <source>
        <strain evidence="1 2">CPCC 201354</strain>
    </source>
</reference>
<evidence type="ECO:0000313" key="2">
    <source>
        <dbReference type="Proteomes" id="UP000198923"/>
    </source>
</evidence>
<dbReference type="EMBL" id="FNCN01000062">
    <property type="protein sequence ID" value="SDI51305.1"/>
    <property type="molecule type" value="Genomic_DNA"/>
</dbReference>
<accession>A0A1G8L6P1</accession>
<proteinExistence type="predicted"/>
<protein>
    <submittedName>
        <fullName evidence="1">Uncharacterized protein</fullName>
    </submittedName>
</protein>
<dbReference type="AlphaFoldDB" id="A0A1G8L6P1"/>
<gene>
    <name evidence="1" type="ORF">SAMN05421505_16212</name>
</gene>